<accession>A0A4Z0R2E8</accession>
<evidence type="ECO:0000313" key="2">
    <source>
        <dbReference type="Proteomes" id="UP000298460"/>
    </source>
</evidence>
<comment type="caution">
    <text evidence="1">The sequence shown here is derived from an EMBL/GenBank/DDBJ whole genome shotgun (WGS) entry which is preliminary data.</text>
</comment>
<dbReference type="Pfam" id="PF14022">
    <property type="entry name" value="DUF4238"/>
    <property type="match status" value="1"/>
</dbReference>
<proteinExistence type="predicted"/>
<gene>
    <name evidence="1" type="ORF">E4K67_15515</name>
</gene>
<dbReference type="Proteomes" id="UP000298460">
    <property type="component" value="Unassembled WGS sequence"/>
</dbReference>
<organism evidence="1 2">
    <name type="scientific">Desulfosporosinus fructosivorans</name>
    <dbReference type="NCBI Taxonomy" id="2018669"/>
    <lineage>
        <taxon>Bacteria</taxon>
        <taxon>Bacillati</taxon>
        <taxon>Bacillota</taxon>
        <taxon>Clostridia</taxon>
        <taxon>Eubacteriales</taxon>
        <taxon>Desulfitobacteriaceae</taxon>
        <taxon>Desulfosporosinus</taxon>
    </lineage>
</organism>
<dbReference type="InterPro" id="IPR025332">
    <property type="entry name" value="DUF4238"/>
</dbReference>
<sequence>MKDNNGSTSSTLPNFAQDFINHLAVINKSRNTQYAYTHELRLFFQFLCDSMPTFPSSPEGIDAFALLESFAAPIIKQIIKTEQIPTRDGFNILINFIALMASRTPRRINHRTQPLVDISEIMMEMNLSTKERWLNLTSRMIADGKLPPESLQKQDLNYDKLREFFKSKRYTMTVNQNYKIKQLLDSIDILIPLLAERKWSLLISKDMTTTMPELGGFICSDNPVALVSLDPLPPIYSPGFGMLRTEVTIPLSKNVTLVGRFEGKGTVTVISVKGMAAINSRTGMYADRFIYHSNQNFIHVNQQQGISNATDFLKYCKLNSE</sequence>
<dbReference type="OrthoDB" id="9148269at2"/>
<dbReference type="AlphaFoldDB" id="A0A4Z0R2E8"/>
<name>A0A4Z0R2E8_9FIRM</name>
<evidence type="ECO:0000313" key="1">
    <source>
        <dbReference type="EMBL" id="TGE37262.1"/>
    </source>
</evidence>
<dbReference type="RefSeq" id="WP_135548265.1">
    <property type="nucleotide sequence ID" value="NZ_SPQQ01000005.1"/>
</dbReference>
<protein>
    <submittedName>
        <fullName evidence="1">DUF4238 domain-containing protein</fullName>
    </submittedName>
</protein>
<reference evidence="1 2" key="1">
    <citation type="submission" date="2019-03" db="EMBL/GenBank/DDBJ databases">
        <title>Draft Genome Sequence of Desulfosporosinus fructosivorans Strain 63.6F, Isolated from Marine Sediment in the Baltic Sea.</title>
        <authorList>
            <person name="Hausmann B."/>
            <person name="Vandieken V."/>
            <person name="Pjevac P."/>
            <person name="Schreck K."/>
            <person name="Herbold C.W."/>
            <person name="Loy A."/>
        </authorList>
    </citation>
    <scope>NUCLEOTIDE SEQUENCE [LARGE SCALE GENOMIC DNA]</scope>
    <source>
        <strain evidence="1 2">63.6F</strain>
    </source>
</reference>
<keyword evidence="2" id="KW-1185">Reference proteome</keyword>
<dbReference type="EMBL" id="SPQQ01000005">
    <property type="protein sequence ID" value="TGE37262.1"/>
    <property type="molecule type" value="Genomic_DNA"/>
</dbReference>